<feature type="region of interest" description="Disordered" evidence="1">
    <location>
        <begin position="1"/>
        <end position="22"/>
    </location>
</feature>
<sequence>MQDATRDAGKEINEWTAVSGHDDASHSFASLNIEMKKLQKLNLMSLERRDEPTREAADSSTVSDSPIWKVEKNKASNRQRENRENRNERTENPAEGAIERSRKGKKGGVNILEKMSSTNALM</sequence>
<reference evidence="2 3" key="1">
    <citation type="journal article" date="2023" name="Nucleic Acids Res.">
        <title>The hologenome of Daphnia magna reveals possible DNA methylation and microbiome-mediated evolution of the host genome.</title>
        <authorList>
            <person name="Chaturvedi A."/>
            <person name="Li X."/>
            <person name="Dhandapani V."/>
            <person name="Marshall H."/>
            <person name="Kissane S."/>
            <person name="Cuenca-Cambronero M."/>
            <person name="Asole G."/>
            <person name="Calvet F."/>
            <person name="Ruiz-Romero M."/>
            <person name="Marangio P."/>
            <person name="Guigo R."/>
            <person name="Rago D."/>
            <person name="Mirbahai L."/>
            <person name="Eastwood N."/>
            <person name="Colbourne J.K."/>
            <person name="Zhou J."/>
            <person name="Mallon E."/>
            <person name="Orsini L."/>
        </authorList>
    </citation>
    <scope>NUCLEOTIDE SEQUENCE [LARGE SCALE GENOMIC DNA]</scope>
    <source>
        <strain evidence="2">LRV0_1</strain>
    </source>
</reference>
<feature type="compositionally biased region" description="Basic and acidic residues" evidence="1">
    <location>
        <begin position="1"/>
        <end position="13"/>
    </location>
</feature>
<gene>
    <name evidence="2" type="ORF">OUZ56_027515</name>
</gene>
<evidence type="ECO:0000313" key="2">
    <source>
        <dbReference type="EMBL" id="KAK4015000.1"/>
    </source>
</evidence>
<feature type="compositionally biased region" description="Basic and acidic residues" evidence="1">
    <location>
        <begin position="48"/>
        <end position="57"/>
    </location>
</feature>
<proteinExistence type="predicted"/>
<accession>A0ABQ9ZPZ5</accession>
<protein>
    <submittedName>
        <fullName evidence="2">Uncharacterized protein</fullName>
    </submittedName>
</protein>
<organism evidence="2 3">
    <name type="scientific">Daphnia magna</name>
    <dbReference type="NCBI Taxonomy" id="35525"/>
    <lineage>
        <taxon>Eukaryota</taxon>
        <taxon>Metazoa</taxon>
        <taxon>Ecdysozoa</taxon>
        <taxon>Arthropoda</taxon>
        <taxon>Crustacea</taxon>
        <taxon>Branchiopoda</taxon>
        <taxon>Diplostraca</taxon>
        <taxon>Cladocera</taxon>
        <taxon>Anomopoda</taxon>
        <taxon>Daphniidae</taxon>
        <taxon>Daphnia</taxon>
    </lineage>
</organism>
<comment type="caution">
    <text evidence="2">The sequence shown here is derived from an EMBL/GenBank/DDBJ whole genome shotgun (WGS) entry which is preliminary data.</text>
</comment>
<dbReference type="Proteomes" id="UP001234178">
    <property type="component" value="Unassembled WGS sequence"/>
</dbReference>
<dbReference type="EMBL" id="JAOYFB010000004">
    <property type="protein sequence ID" value="KAK4015000.1"/>
    <property type="molecule type" value="Genomic_DNA"/>
</dbReference>
<evidence type="ECO:0000313" key="3">
    <source>
        <dbReference type="Proteomes" id="UP001234178"/>
    </source>
</evidence>
<evidence type="ECO:0000256" key="1">
    <source>
        <dbReference type="SAM" id="MobiDB-lite"/>
    </source>
</evidence>
<feature type="region of interest" description="Disordered" evidence="1">
    <location>
        <begin position="48"/>
        <end position="122"/>
    </location>
</feature>
<keyword evidence="3" id="KW-1185">Reference proteome</keyword>
<name>A0ABQ9ZPZ5_9CRUS</name>
<feature type="compositionally biased region" description="Basic and acidic residues" evidence="1">
    <location>
        <begin position="69"/>
        <end position="101"/>
    </location>
</feature>